<dbReference type="GO" id="GO:0022625">
    <property type="term" value="C:cytosolic large ribosomal subunit"/>
    <property type="evidence" value="ECO:0007669"/>
    <property type="project" value="TreeGrafter"/>
</dbReference>
<gene>
    <name evidence="1" type="ORF">CUNI_LOCUS21411</name>
</gene>
<proteinExistence type="predicted"/>
<keyword evidence="2" id="KW-1185">Reference proteome</keyword>
<dbReference type="EMBL" id="CAJHNH020008464">
    <property type="protein sequence ID" value="CAG5135853.1"/>
    <property type="molecule type" value="Genomic_DNA"/>
</dbReference>
<reference evidence="1" key="1">
    <citation type="submission" date="2021-04" db="EMBL/GenBank/DDBJ databases">
        <authorList>
            <consortium name="Molecular Ecology Group"/>
        </authorList>
    </citation>
    <scope>NUCLEOTIDE SEQUENCE</scope>
</reference>
<dbReference type="Proteomes" id="UP000678393">
    <property type="component" value="Unassembled WGS sequence"/>
</dbReference>
<sequence length="83" mass="9583">VGSDKRGYGKVNHQRIALTENSVDLIHEIMTVGPNFKYASNFLWPFKLNSSLGGWHHKYRHYNDGGDYGFRDTKIDALVRQML</sequence>
<dbReference type="OrthoDB" id="28644at2759"/>
<comment type="caution">
    <text evidence="1">The sequence shown here is derived from an EMBL/GenBank/DDBJ whole genome shotgun (WGS) entry which is preliminary data.</text>
</comment>
<dbReference type="InterPro" id="IPR039699">
    <property type="entry name" value="Ribosomal_uL30"/>
</dbReference>
<feature type="non-terminal residue" evidence="1">
    <location>
        <position position="1"/>
    </location>
</feature>
<dbReference type="PANTHER" id="PTHR11524:SF16">
    <property type="entry name" value="LARGE RIBOSOMAL SUBUNIT PROTEIN UL30"/>
    <property type="match status" value="1"/>
</dbReference>
<dbReference type="Gene3D" id="3.30.1390.20">
    <property type="entry name" value="Ribosomal protein L30, ferredoxin-like fold domain"/>
    <property type="match status" value="1"/>
</dbReference>
<evidence type="ECO:0000313" key="2">
    <source>
        <dbReference type="Proteomes" id="UP000678393"/>
    </source>
</evidence>
<dbReference type="AlphaFoldDB" id="A0A8S4A1S9"/>
<name>A0A8S4A1S9_9EUPU</name>
<dbReference type="InterPro" id="IPR036919">
    <property type="entry name" value="Ribo_uL30_ferredoxin-like_sf"/>
</dbReference>
<accession>A0A8S4A1S9</accession>
<evidence type="ECO:0000313" key="1">
    <source>
        <dbReference type="EMBL" id="CAG5135853.1"/>
    </source>
</evidence>
<dbReference type="GO" id="GO:0003723">
    <property type="term" value="F:RNA binding"/>
    <property type="evidence" value="ECO:0007669"/>
    <property type="project" value="TreeGrafter"/>
</dbReference>
<dbReference type="SUPFAM" id="SSF55129">
    <property type="entry name" value="Ribosomal protein L30p/L7e"/>
    <property type="match status" value="1"/>
</dbReference>
<protein>
    <recommendedName>
        <fullName evidence="3">Ribosomal protein L7</fullName>
    </recommendedName>
</protein>
<dbReference type="GO" id="GO:0000463">
    <property type="term" value="P:maturation of LSU-rRNA from tricistronic rRNA transcript (SSU-rRNA, 5.8S rRNA, LSU-rRNA)"/>
    <property type="evidence" value="ECO:0007669"/>
    <property type="project" value="TreeGrafter"/>
</dbReference>
<dbReference type="PANTHER" id="PTHR11524">
    <property type="entry name" value="60S RIBOSOMAL PROTEIN L7"/>
    <property type="match status" value="1"/>
</dbReference>
<organism evidence="1 2">
    <name type="scientific">Candidula unifasciata</name>
    <dbReference type="NCBI Taxonomy" id="100452"/>
    <lineage>
        <taxon>Eukaryota</taxon>
        <taxon>Metazoa</taxon>
        <taxon>Spiralia</taxon>
        <taxon>Lophotrochozoa</taxon>
        <taxon>Mollusca</taxon>
        <taxon>Gastropoda</taxon>
        <taxon>Heterobranchia</taxon>
        <taxon>Euthyneura</taxon>
        <taxon>Panpulmonata</taxon>
        <taxon>Eupulmonata</taxon>
        <taxon>Stylommatophora</taxon>
        <taxon>Helicina</taxon>
        <taxon>Helicoidea</taxon>
        <taxon>Geomitridae</taxon>
        <taxon>Candidula</taxon>
    </lineage>
</organism>
<evidence type="ECO:0008006" key="3">
    <source>
        <dbReference type="Google" id="ProtNLM"/>
    </source>
</evidence>
<dbReference type="GO" id="GO:0003735">
    <property type="term" value="F:structural constituent of ribosome"/>
    <property type="evidence" value="ECO:0007669"/>
    <property type="project" value="TreeGrafter"/>
</dbReference>